<dbReference type="Pfam" id="PF00005">
    <property type="entry name" value="ABC_tran"/>
    <property type="match status" value="1"/>
</dbReference>
<dbReference type="HOGENOM" id="CLU_000604_23_1_9"/>
<dbReference type="InterPro" id="IPR027417">
    <property type="entry name" value="P-loop_NTPase"/>
</dbReference>
<feature type="transmembrane region" description="Helical" evidence="5">
    <location>
        <begin position="53"/>
        <end position="74"/>
    </location>
</feature>
<reference evidence="8 9" key="1">
    <citation type="journal article" date="2004" name="Proc. Natl. Acad. Sci. U.S.A.">
        <title>The genome sequence of the probiotic intestinal bacterium Lactobacillus johnsonii NCC 533.</title>
        <authorList>
            <person name="Pridmore R.D."/>
            <person name="Berger B."/>
            <person name="Desiere F."/>
            <person name="Vilanova D."/>
            <person name="Barretto C."/>
            <person name="Pittet A.-C."/>
            <person name="Zwahlen M.-C."/>
            <person name="Rouvet M."/>
            <person name="Altermann E."/>
            <person name="Barrangou R."/>
            <person name="Mollet B."/>
            <person name="Mercenier A."/>
            <person name="Klaenhammer T."/>
            <person name="Arigoni F."/>
            <person name="Schell M.A."/>
        </authorList>
    </citation>
    <scope>NUCLEOTIDE SEQUENCE [LARGE SCALE GENOMIC DNA]</scope>
    <source>
        <strain evidence="9">CNCM I-1225 / La1 / NCC 533</strain>
    </source>
</reference>
<feature type="transmembrane region" description="Helical" evidence="5">
    <location>
        <begin position="155"/>
        <end position="174"/>
    </location>
</feature>
<dbReference type="InterPro" id="IPR003439">
    <property type="entry name" value="ABC_transporter-like_ATP-bd"/>
</dbReference>
<keyword evidence="4 5" id="KW-0472">Membrane</keyword>
<dbReference type="GO" id="GO:0005886">
    <property type="term" value="C:plasma membrane"/>
    <property type="evidence" value="ECO:0007669"/>
    <property type="project" value="UniProtKB-SubCell"/>
</dbReference>
<dbReference type="PANTHER" id="PTHR24220">
    <property type="entry name" value="IMPORT ATP-BINDING PROTEIN"/>
    <property type="match status" value="1"/>
</dbReference>
<dbReference type="PROSITE" id="PS50929">
    <property type="entry name" value="ABC_TM1F"/>
    <property type="match status" value="1"/>
</dbReference>
<evidence type="ECO:0000259" key="7">
    <source>
        <dbReference type="PROSITE" id="PS50929"/>
    </source>
</evidence>
<dbReference type="GO" id="GO:0140359">
    <property type="term" value="F:ABC-type transporter activity"/>
    <property type="evidence" value="ECO:0007669"/>
    <property type="project" value="InterPro"/>
</dbReference>
<evidence type="ECO:0000259" key="6">
    <source>
        <dbReference type="PROSITE" id="PS50893"/>
    </source>
</evidence>
<dbReference type="SUPFAM" id="SSF52540">
    <property type="entry name" value="P-loop containing nucleoside triphosphate hydrolases"/>
    <property type="match status" value="1"/>
</dbReference>
<dbReference type="Pfam" id="PF00664">
    <property type="entry name" value="ABC_membrane"/>
    <property type="match status" value="1"/>
</dbReference>
<proteinExistence type="predicted"/>
<dbReference type="Proteomes" id="UP000000581">
    <property type="component" value="Chromosome"/>
</dbReference>
<dbReference type="SUPFAM" id="SSF90123">
    <property type="entry name" value="ABC transporter transmembrane region"/>
    <property type="match status" value="1"/>
</dbReference>
<name>Q74HA0_LACJO</name>
<gene>
    <name evidence="8" type="ordered locus">LJ_1848</name>
</gene>
<organism evidence="8 9">
    <name type="scientific">Lactobacillus johnsonii (strain CNCM I-12250 / La1 / NCC 533)</name>
    <dbReference type="NCBI Taxonomy" id="257314"/>
    <lineage>
        <taxon>Bacteria</taxon>
        <taxon>Bacillati</taxon>
        <taxon>Bacillota</taxon>
        <taxon>Bacilli</taxon>
        <taxon>Lactobacillales</taxon>
        <taxon>Lactobacillaceae</taxon>
        <taxon>Lactobacillus</taxon>
    </lineage>
</organism>
<feature type="transmembrane region" description="Helical" evidence="5">
    <location>
        <begin position="127"/>
        <end position="149"/>
    </location>
</feature>
<feature type="domain" description="ABC transporter" evidence="6">
    <location>
        <begin position="331"/>
        <end position="529"/>
    </location>
</feature>
<evidence type="ECO:0000256" key="4">
    <source>
        <dbReference type="ARBA" id="ARBA00023136"/>
    </source>
</evidence>
<evidence type="ECO:0000256" key="5">
    <source>
        <dbReference type="SAM" id="Phobius"/>
    </source>
</evidence>
<keyword evidence="3 5" id="KW-1133">Transmembrane helix</keyword>
<dbReference type="Gene3D" id="3.40.50.300">
    <property type="entry name" value="P-loop containing nucleotide triphosphate hydrolases"/>
    <property type="match status" value="1"/>
</dbReference>
<feature type="transmembrane region" description="Helical" evidence="5">
    <location>
        <begin position="235"/>
        <end position="258"/>
    </location>
</feature>
<dbReference type="PROSITE" id="PS50893">
    <property type="entry name" value="ABC_TRANSPORTER_2"/>
    <property type="match status" value="1"/>
</dbReference>
<dbReference type="GO" id="GO:0005524">
    <property type="term" value="F:ATP binding"/>
    <property type="evidence" value="ECO:0007669"/>
    <property type="project" value="InterPro"/>
</dbReference>
<dbReference type="AlphaFoldDB" id="Q74HA0"/>
<dbReference type="KEGG" id="ljo:LJ_1848"/>
<dbReference type="Gene3D" id="1.20.1560.10">
    <property type="entry name" value="ABC transporter type 1, transmembrane domain"/>
    <property type="match status" value="1"/>
</dbReference>
<dbReference type="InterPro" id="IPR015854">
    <property type="entry name" value="ABC_transpr_LolD-like"/>
</dbReference>
<dbReference type="GO" id="GO:0016887">
    <property type="term" value="F:ATP hydrolysis activity"/>
    <property type="evidence" value="ECO:0007669"/>
    <property type="project" value="InterPro"/>
</dbReference>
<accession>Q74HA0</accession>
<evidence type="ECO:0000256" key="3">
    <source>
        <dbReference type="ARBA" id="ARBA00022989"/>
    </source>
</evidence>
<dbReference type="PATRIC" id="fig|257314.6.peg.1849"/>
<feature type="transmembrane region" description="Helical" evidence="5">
    <location>
        <begin position="21"/>
        <end position="41"/>
    </location>
</feature>
<dbReference type="eggNOG" id="COG1132">
    <property type="taxonomic scope" value="Bacteria"/>
</dbReference>
<dbReference type="RefSeq" id="WP_011162621.1">
    <property type="nucleotide sequence ID" value="NC_005362.1"/>
</dbReference>
<dbReference type="EMBL" id="AE017198">
    <property type="protein sequence ID" value="AAS09793.1"/>
    <property type="molecule type" value="Genomic_DNA"/>
</dbReference>
<protein>
    <submittedName>
        <fullName evidence="8">ABC transporter ATPase component</fullName>
    </submittedName>
</protein>
<feature type="domain" description="ABC transmembrane type-1" evidence="7">
    <location>
        <begin position="21"/>
        <end position="299"/>
    </location>
</feature>
<sequence>MKTIVKSIIKRNKYKILLLQLASMVNTIAMIGNIFLEGQLLNSLVYSKDRGNFFKILCLLVFLGILKLILSFFTNKVQILDYRRAFLYANELLIKKLYKKDTLEILKKDPIKLTDQVNDDITEVISFIFQTISQLIALLVSLAIILVYLIKTNVLYFWIILLLLFIYTMFYFFLKPRMYTVSLDLKNIYNEYFSKLSDWLRRYVEIKGKEEIALNRFSLRKTENKLLKIGHKDFVLNYVMSLLQIGIQLIFQLFLFIWGGMSVIAGKITIGYFSVILQYFNQLLSEADNLFSILVRIESFKASYARMDNLLSMKPEVDGAIKINTVQNIFLNKVNISLNGEKKLFKNTVTYRFENPGFYVITGKNGIGKSTLLRSITGIYNSKTSGDIFINGMEVEKINRKEMRKNNIGFLFQDIDIPSCTVEEYLENYVDKIKNKYYSQVFYSKRFNIKHFLDKKMDTLSSGELQLVKLYSALTKNVECLVLDEPMANIHSSMKKDILQLLEEISKKCMIIMISHDEEILFNKNTLKIE</sequence>
<evidence type="ECO:0000313" key="9">
    <source>
        <dbReference type="Proteomes" id="UP000000581"/>
    </source>
</evidence>
<keyword evidence="2 5" id="KW-0812">Transmembrane</keyword>
<evidence type="ECO:0000256" key="1">
    <source>
        <dbReference type="ARBA" id="ARBA00004651"/>
    </source>
</evidence>
<dbReference type="InterPro" id="IPR011527">
    <property type="entry name" value="ABC1_TM_dom"/>
</dbReference>
<dbReference type="InterPro" id="IPR036640">
    <property type="entry name" value="ABC1_TM_sf"/>
</dbReference>
<evidence type="ECO:0000256" key="2">
    <source>
        <dbReference type="ARBA" id="ARBA00022692"/>
    </source>
</evidence>
<evidence type="ECO:0000313" key="8">
    <source>
        <dbReference type="EMBL" id="AAS09793.1"/>
    </source>
</evidence>
<comment type="subcellular location">
    <subcellularLocation>
        <location evidence="1">Cell membrane</location>
        <topology evidence="1">Multi-pass membrane protein</topology>
    </subcellularLocation>
</comment>